<accession>A0A067SER6</accession>
<evidence type="ECO:0000313" key="2">
    <source>
        <dbReference type="Proteomes" id="UP000027222"/>
    </source>
</evidence>
<dbReference type="HOGENOM" id="CLU_2049867_0_0_1"/>
<evidence type="ECO:0000313" key="1">
    <source>
        <dbReference type="EMBL" id="KDR69396.1"/>
    </source>
</evidence>
<dbReference type="EMBL" id="KL142402">
    <property type="protein sequence ID" value="KDR69396.1"/>
    <property type="molecule type" value="Genomic_DNA"/>
</dbReference>
<sequence>MEISVANQGPNGPLLNGLERPVPLYGRSWGVCVLPATGFVDGQHDEGHKYKRQRRHGDASFSFVHALFFSPPSHLTASRFFISAGTLISPSPSCLIPSHDSTEGCTFCIRTAALTRMSVC</sequence>
<protein>
    <submittedName>
        <fullName evidence="1">Uncharacterized protein</fullName>
    </submittedName>
</protein>
<dbReference type="Proteomes" id="UP000027222">
    <property type="component" value="Unassembled WGS sequence"/>
</dbReference>
<gene>
    <name evidence="1" type="ORF">GALMADRAFT_919416</name>
</gene>
<organism evidence="1 2">
    <name type="scientific">Galerina marginata (strain CBS 339.88)</name>
    <dbReference type="NCBI Taxonomy" id="685588"/>
    <lineage>
        <taxon>Eukaryota</taxon>
        <taxon>Fungi</taxon>
        <taxon>Dikarya</taxon>
        <taxon>Basidiomycota</taxon>
        <taxon>Agaricomycotina</taxon>
        <taxon>Agaricomycetes</taxon>
        <taxon>Agaricomycetidae</taxon>
        <taxon>Agaricales</taxon>
        <taxon>Agaricineae</taxon>
        <taxon>Strophariaceae</taxon>
        <taxon>Galerina</taxon>
    </lineage>
</organism>
<reference evidence="2" key="1">
    <citation type="journal article" date="2014" name="Proc. Natl. Acad. Sci. U.S.A.">
        <title>Extensive sampling of basidiomycete genomes demonstrates inadequacy of the white-rot/brown-rot paradigm for wood decay fungi.</title>
        <authorList>
            <person name="Riley R."/>
            <person name="Salamov A.A."/>
            <person name="Brown D.W."/>
            <person name="Nagy L.G."/>
            <person name="Floudas D."/>
            <person name="Held B.W."/>
            <person name="Levasseur A."/>
            <person name="Lombard V."/>
            <person name="Morin E."/>
            <person name="Otillar R."/>
            <person name="Lindquist E.A."/>
            <person name="Sun H."/>
            <person name="LaButti K.M."/>
            <person name="Schmutz J."/>
            <person name="Jabbour D."/>
            <person name="Luo H."/>
            <person name="Baker S.E."/>
            <person name="Pisabarro A.G."/>
            <person name="Walton J.D."/>
            <person name="Blanchette R.A."/>
            <person name="Henrissat B."/>
            <person name="Martin F."/>
            <person name="Cullen D."/>
            <person name="Hibbett D.S."/>
            <person name="Grigoriev I.V."/>
        </authorList>
    </citation>
    <scope>NUCLEOTIDE SEQUENCE [LARGE SCALE GENOMIC DNA]</scope>
    <source>
        <strain evidence="2">CBS 339.88</strain>
    </source>
</reference>
<dbReference type="AlphaFoldDB" id="A0A067SER6"/>
<proteinExistence type="predicted"/>
<keyword evidence="2" id="KW-1185">Reference proteome</keyword>
<name>A0A067SER6_GALM3</name>